<evidence type="ECO:0000256" key="1">
    <source>
        <dbReference type="ARBA" id="ARBA00004123"/>
    </source>
</evidence>
<evidence type="ECO:0000313" key="11">
    <source>
        <dbReference type="RefSeq" id="XP_019620786.1"/>
    </source>
</evidence>
<dbReference type="RefSeq" id="XP_019620786.1">
    <property type="nucleotide sequence ID" value="XM_019765227.1"/>
</dbReference>
<accession>A0A6P4YU45</accession>
<evidence type="ECO:0000256" key="6">
    <source>
        <dbReference type="ARBA" id="ARBA00023242"/>
    </source>
</evidence>
<evidence type="ECO:0000256" key="7">
    <source>
        <dbReference type="ARBA" id="ARBA00023328"/>
    </source>
</evidence>
<evidence type="ECO:0000256" key="8">
    <source>
        <dbReference type="SAM" id="Coils"/>
    </source>
</evidence>
<evidence type="ECO:0000256" key="2">
    <source>
        <dbReference type="ARBA" id="ARBA00004584"/>
    </source>
</evidence>
<dbReference type="AlphaFoldDB" id="A0A6P4YU45"/>
<comment type="similarity">
    <text evidence="3">Belongs to the CENP-Q/OKP1 family.</text>
</comment>
<evidence type="ECO:0000256" key="5">
    <source>
        <dbReference type="ARBA" id="ARBA00022454"/>
    </source>
</evidence>
<gene>
    <name evidence="11" type="primary">LOC109467280</name>
</gene>
<evidence type="ECO:0000256" key="9">
    <source>
        <dbReference type="SAM" id="MobiDB-lite"/>
    </source>
</evidence>
<feature type="compositionally biased region" description="Basic and acidic residues" evidence="9">
    <location>
        <begin position="59"/>
        <end position="71"/>
    </location>
</feature>
<dbReference type="PANTHER" id="PTHR31345:SF3">
    <property type="entry name" value="CENTROMERE PROTEIN Q"/>
    <property type="match status" value="1"/>
</dbReference>
<organism evidence="10 11">
    <name type="scientific">Branchiostoma belcheri</name>
    <name type="common">Amphioxus</name>
    <dbReference type="NCBI Taxonomy" id="7741"/>
    <lineage>
        <taxon>Eukaryota</taxon>
        <taxon>Metazoa</taxon>
        <taxon>Chordata</taxon>
        <taxon>Cephalochordata</taxon>
        <taxon>Leptocardii</taxon>
        <taxon>Amphioxiformes</taxon>
        <taxon>Branchiostomatidae</taxon>
        <taxon>Branchiostoma</taxon>
    </lineage>
</organism>
<keyword evidence="6" id="KW-0539">Nucleus</keyword>
<dbReference type="GeneID" id="109467280"/>
<protein>
    <recommendedName>
        <fullName evidence="4">Centromere protein Q</fullName>
    </recommendedName>
</protein>
<dbReference type="Proteomes" id="UP000515135">
    <property type="component" value="Unplaced"/>
</dbReference>
<sequence length="286" mass="31747">MARTKITKRREATRKPTASADRVSGGRVERQRISGRTQSTSSSSGSDAAKRRKRAEKRKHSDSSSDSEPKNKGGARKRPTSSRSSESESSPKTAKRRGQSKARLPAAEYRKKRITAAAMKKWKPISSETRAMTSNIMDAAITSVLSSMKPGRKGFLEVQDQLNNLRDGICEHFDTAKAPAKKVDYSAIHAKRKMIREDLKMQEEHLAVLEAEIKRLEKVVSKKEQKLGRLKDAAEMSTEMQLHPILEDLPEPCLSLPSPFTGNHAVSQTTTGTTPAQLLQSILNRD</sequence>
<feature type="compositionally biased region" description="Low complexity" evidence="9">
    <location>
        <begin position="81"/>
        <end position="92"/>
    </location>
</feature>
<dbReference type="InterPro" id="IPR025212">
    <property type="entry name" value="CAD_CENP-Q"/>
</dbReference>
<dbReference type="OrthoDB" id="8927710at2759"/>
<evidence type="ECO:0000313" key="10">
    <source>
        <dbReference type="Proteomes" id="UP000515135"/>
    </source>
</evidence>
<feature type="region of interest" description="Disordered" evidence="9">
    <location>
        <begin position="1"/>
        <end position="110"/>
    </location>
</feature>
<keyword evidence="10" id="KW-1185">Reference proteome</keyword>
<keyword evidence="8" id="KW-0175">Coiled coil</keyword>
<feature type="coiled-coil region" evidence="8">
    <location>
        <begin position="192"/>
        <end position="233"/>
    </location>
</feature>
<feature type="compositionally biased region" description="Low complexity" evidence="9">
    <location>
        <begin position="34"/>
        <end position="47"/>
    </location>
</feature>
<reference evidence="11" key="1">
    <citation type="submission" date="2025-08" db="UniProtKB">
        <authorList>
            <consortium name="RefSeq"/>
        </authorList>
    </citation>
    <scope>IDENTIFICATION</scope>
    <source>
        <tissue evidence="11">Gonad</tissue>
    </source>
</reference>
<proteinExistence type="inferred from homology"/>
<name>A0A6P4YU45_BRABE</name>
<dbReference type="GO" id="GO:0005634">
    <property type="term" value="C:nucleus"/>
    <property type="evidence" value="ECO:0007669"/>
    <property type="project" value="UniProtKB-SubCell"/>
</dbReference>
<evidence type="ECO:0000256" key="3">
    <source>
        <dbReference type="ARBA" id="ARBA00008191"/>
    </source>
</evidence>
<dbReference type="KEGG" id="bbel:109467280"/>
<dbReference type="GO" id="GO:0000775">
    <property type="term" value="C:chromosome, centromeric region"/>
    <property type="evidence" value="ECO:0007669"/>
    <property type="project" value="UniProtKB-SubCell"/>
</dbReference>
<comment type="subcellular location">
    <subcellularLocation>
        <location evidence="2">Chromosome</location>
        <location evidence="2">Centromere</location>
    </subcellularLocation>
    <subcellularLocation>
        <location evidence="1">Nucleus</location>
    </subcellularLocation>
</comment>
<keyword evidence="5" id="KW-0158">Chromosome</keyword>
<keyword evidence="7" id="KW-0137">Centromere</keyword>
<dbReference type="PANTHER" id="PTHR31345">
    <property type="entry name" value="CENTROMERE PROTEIN Q"/>
    <property type="match status" value="1"/>
</dbReference>
<evidence type="ECO:0000256" key="4">
    <source>
        <dbReference type="ARBA" id="ARBA00016397"/>
    </source>
</evidence>